<protein>
    <submittedName>
        <fullName evidence="7">Yip1-like protein</fullName>
    </submittedName>
</protein>
<feature type="transmembrane region" description="Helical" evidence="5">
    <location>
        <begin position="160"/>
        <end position="182"/>
    </location>
</feature>
<feature type="transmembrane region" description="Helical" evidence="5">
    <location>
        <begin position="194"/>
        <end position="212"/>
    </location>
</feature>
<dbReference type="OrthoDB" id="1724610at2"/>
<comment type="subcellular location">
    <subcellularLocation>
        <location evidence="1">Membrane</location>
        <topology evidence="1">Multi-pass membrane protein</topology>
    </subcellularLocation>
</comment>
<dbReference type="RefSeq" id="WP_114498511.1">
    <property type="nucleotide sequence ID" value="NZ_QPJW01000013.1"/>
</dbReference>
<evidence type="ECO:0000256" key="5">
    <source>
        <dbReference type="SAM" id="Phobius"/>
    </source>
</evidence>
<dbReference type="Proteomes" id="UP000253090">
    <property type="component" value="Unassembled WGS sequence"/>
</dbReference>
<evidence type="ECO:0000259" key="6">
    <source>
        <dbReference type="Pfam" id="PF04893"/>
    </source>
</evidence>
<evidence type="ECO:0000313" key="8">
    <source>
        <dbReference type="Proteomes" id="UP000253090"/>
    </source>
</evidence>
<proteinExistence type="predicted"/>
<dbReference type="EMBL" id="QPJW01000013">
    <property type="protein sequence ID" value="RCX16198.1"/>
    <property type="molecule type" value="Genomic_DNA"/>
</dbReference>
<name>A0A369B6G3_9BACL</name>
<dbReference type="Pfam" id="PF04893">
    <property type="entry name" value="Yip1"/>
    <property type="match status" value="1"/>
</dbReference>
<organism evidence="7 8">
    <name type="scientific">Fontibacillus phaseoli</name>
    <dbReference type="NCBI Taxonomy" id="1416533"/>
    <lineage>
        <taxon>Bacteria</taxon>
        <taxon>Bacillati</taxon>
        <taxon>Bacillota</taxon>
        <taxon>Bacilli</taxon>
        <taxon>Bacillales</taxon>
        <taxon>Paenibacillaceae</taxon>
        <taxon>Fontibacillus</taxon>
    </lineage>
</organism>
<comment type="caution">
    <text evidence="7">The sequence shown here is derived from an EMBL/GenBank/DDBJ whole genome shotgun (WGS) entry which is preliminary data.</text>
</comment>
<evidence type="ECO:0000313" key="7">
    <source>
        <dbReference type="EMBL" id="RCX16198.1"/>
    </source>
</evidence>
<evidence type="ECO:0000256" key="3">
    <source>
        <dbReference type="ARBA" id="ARBA00022989"/>
    </source>
</evidence>
<sequence>MKNLFTIFVSPEETFKRVRDKSKTAWLIPFILLIAISLVSIFLQMPVIEQTAKESLQVNGLADSATVDTVVAGAIIGAIVMAPLSIAAVTFIGALLYILLNLIVRGEAKYMQLVTMISYAALPGTLGGLITSIIIFATGAQSATEVSLSLAALVSDKSSMLYHLLLLVNPFSLWGLALYVVGAAVMMKRPRKTVGMWIIGTWLVFSLGSLLLV</sequence>
<keyword evidence="3 5" id="KW-1133">Transmembrane helix</keyword>
<dbReference type="AlphaFoldDB" id="A0A369B6G3"/>
<feature type="transmembrane region" description="Helical" evidence="5">
    <location>
        <begin position="71"/>
        <end position="104"/>
    </location>
</feature>
<evidence type="ECO:0000256" key="4">
    <source>
        <dbReference type="ARBA" id="ARBA00023136"/>
    </source>
</evidence>
<feature type="domain" description="Yip1" evidence="6">
    <location>
        <begin position="6"/>
        <end position="208"/>
    </location>
</feature>
<feature type="transmembrane region" description="Helical" evidence="5">
    <location>
        <begin position="116"/>
        <end position="140"/>
    </location>
</feature>
<accession>A0A369B6G3</accession>
<reference evidence="7 8" key="1">
    <citation type="submission" date="2018-07" db="EMBL/GenBank/DDBJ databases">
        <title>Genomic Encyclopedia of Type Strains, Phase III (KMG-III): the genomes of soil and plant-associated and newly described type strains.</title>
        <authorList>
            <person name="Whitman W."/>
        </authorList>
    </citation>
    <scope>NUCLEOTIDE SEQUENCE [LARGE SCALE GENOMIC DNA]</scope>
    <source>
        <strain evidence="7 8">CECT 8333</strain>
    </source>
</reference>
<feature type="transmembrane region" description="Helical" evidence="5">
    <location>
        <begin position="25"/>
        <end position="45"/>
    </location>
</feature>
<keyword evidence="8" id="KW-1185">Reference proteome</keyword>
<evidence type="ECO:0000256" key="2">
    <source>
        <dbReference type="ARBA" id="ARBA00022692"/>
    </source>
</evidence>
<keyword evidence="4 5" id="KW-0472">Membrane</keyword>
<keyword evidence="2 5" id="KW-0812">Transmembrane</keyword>
<dbReference type="GO" id="GO:0016020">
    <property type="term" value="C:membrane"/>
    <property type="evidence" value="ECO:0007669"/>
    <property type="project" value="UniProtKB-SubCell"/>
</dbReference>
<evidence type="ECO:0000256" key="1">
    <source>
        <dbReference type="ARBA" id="ARBA00004141"/>
    </source>
</evidence>
<gene>
    <name evidence="7" type="ORF">DFP94_11355</name>
</gene>
<dbReference type="InterPro" id="IPR006977">
    <property type="entry name" value="Yip1_dom"/>
</dbReference>